<evidence type="ECO:0000259" key="1">
    <source>
        <dbReference type="SMART" id="SM00849"/>
    </source>
</evidence>
<dbReference type="EMBL" id="KZ613783">
    <property type="protein sequence ID" value="PMD62985.1"/>
    <property type="molecule type" value="Genomic_DNA"/>
</dbReference>
<dbReference type="SMART" id="SM00849">
    <property type="entry name" value="Lactamase_B"/>
    <property type="match status" value="1"/>
</dbReference>
<dbReference type="RefSeq" id="XP_024739889.1">
    <property type="nucleotide sequence ID" value="XM_024882849.1"/>
</dbReference>
<protein>
    <submittedName>
        <fullName evidence="2">Metallo-beta-lactamase superfamily protein</fullName>
    </submittedName>
</protein>
<name>A0A2J6TJ01_9HELO</name>
<dbReference type="GeneID" id="36590926"/>
<keyword evidence="3" id="KW-1185">Reference proteome</keyword>
<feature type="domain" description="Metallo-beta-lactamase" evidence="1">
    <location>
        <begin position="66"/>
        <end position="242"/>
    </location>
</feature>
<dbReference type="InParanoid" id="A0A2J6TJ01"/>
<dbReference type="Proteomes" id="UP000235371">
    <property type="component" value="Unassembled WGS sequence"/>
</dbReference>
<dbReference type="InterPro" id="IPR036866">
    <property type="entry name" value="RibonucZ/Hydroxyglut_hydro"/>
</dbReference>
<organism evidence="2 3">
    <name type="scientific">Hyaloscypha bicolor E</name>
    <dbReference type="NCBI Taxonomy" id="1095630"/>
    <lineage>
        <taxon>Eukaryota</taxon>
        <taxon>Fungi</taxon>
        <taxon>Dikarya</taxon>
        <taxon>Ascomycota</taxon>
        <taxon>Pezizomycotina</taxon>
        <taxon>Leotiomycetes</taxon>
        <taxon>Helotiales</taxon>
        <taxon>Hyaloscyphaceae</taxon>
        <taxon>Hyaloscypha</taxon>
        <taxon>Hyaloscypha bicolor</taxon>
    </lineage>
</organism>
<dbReference type="AlphaFoldDB" id="A0A2J6TJ01"/>
<proteinExistence type="predicted"/>
<dbReference type="Gene3D" id="3.60.15.10">
    <property type="entry name" value="Ribonuclease Z/Hydroxyacylglutathione hydrolase-like"/>
    <property type="match status" value="1"/>
</dbReference>
<dbReference type="InterPro" id="IPR001279">
    <property type="entry name" value="Metallo-B-lactamas"/>
</dbReference>
<evidence type="ECO:0000313" key="2">
    <source>
        <dbReference type="EMBL" id="PMD62985.1"/>
    </source>
</evidence>
<accession>A0A2J6TJ01</accession>
<gene>
    <name evidence="2" type="ORF">K444DRAFT_627838</name>
</gene>
<dbReference type="Pfam" id="PF00753">
    <property type="entry name" value="Lactamase_B"/>
    <property type="match status" value="1"/>
</dbReference>
<reference evidence="2 3" key="1">
    <citation type="submission" date="2016-04" db="EMBL/GenBank/DDBJ databases">
        <title>A degradative enzymes factory behind the ericoid mycorrhizal symbiosis.</title>
        <authorList>
            <consortium name="DOE Joint Genome Institute"/>
            <person name="Martino E."/>
            <person name="Morin E."/>
            <person name="Grelet G."/>
            <person name="Kuo A."/>
            <person name="Kohler A."/>
            <person name="Daghino S."/>
            <person name="Barry K."/>
            <person name="Choi C."/>
            <person name="Cichocki N."/>
            <person name="Clum A."/>
            <person name="Copeland A."/>
            <person name="Hainaut M."/>
            <person name="Haridas S."/>
            <person name="Labutti K."/>
            <person name="Lindquist E."/>
            <person name="Lipzen A."/>
            <person name="Khouja H.-R."/>
            <person name="Murat C."/>
            <person name="Ohm R."/>
            <person name="Olson A."/>
            <person name="Spatafora J."/>
            <person name="Veneault-Fourrey C."/>
            <person name="Henrissat B."/>
            <person name="Grigoriev I."/>
            <person name="Martin F."/>
            <person name="Perotto S."/>
        </authorList>
    </citation>
    <scope>NUCLEOTIDE SEQUENCE [LARGE SCALE GENOMIC DNA]</scope>
    <source>
        <strain evidence="2 3">E</strain>
    </source>
</reference>
<sequence length="335" mass="36755">MSHAGHEAAGAAPAISTVGAKYVEPSATRILQKGEKIDDLFNRNLKTPYFVQRLSDRAYFFNGGFYTTTFYVGDTGVLLLDAPEGQGKSILAAIAEVTKLPVTAIIYSHNHADHIISAVEVIDASKAAGVEHVRIIASTKTAEKMKFLKCSLPAPTETVSWPKDSFKFDNVTVQFDAFERAAHCDDAGTFLLVEEKVVHLPDLLNGDQPPFWRFGTAENTVYYRLNVTQLGDLDWDFHVGGHGNVGGKEDIAFVKKYLDDIDVAVAEAMKTVKFGAGVKDMEKVNNHAELMVPWVASLGIKVADIMRPEYGHFYGFEFSVPANAEMLALSAVSYR</sequence>
<evidence type="ECO:0000313" key="3">
    <source>
        <dbReference type="Proteomes" id="UP000235371"/>
    </source>
</evidence>
<dbReference type="SUPFAM" id="SSF56281">
    <property type="entry name" value="Metallo-hydrolase/oxidoreductase"/>
    <property type="match status" value="1"/>
</dbReference>
<dbReference type="OrthoDB" id="449487at2759"/>